<evidence type="ECO:0000256" key="4">
    <source>
        <dbReference type="ARBA" id="ARBA00023027"/>
    </source>
</evidence>
<dbReference type="GO" id="GO:0052874">
    <property type="term" value="F:FMN reductase (NADH) activity"/>
    <property type="evidence" value="ECO:0007669"/>
    <property type="project" value="UniProtKB-EC"/>
</dbReference>
<dbReference type="Gene3D" id="2.30.110.10">
    <property type="entry name" value="Electron Transport, Fmn-binding Protein, Chain A"/>
    <property type="match status" value="1"/>
</dbReference>
<accession>V2UR71</accession>
<dbReference type="InterPro" id="IPR002563">
    <property type="entry name" value="Flavin_Rdtase-like_dom"/>
</dbReference>
<evidence type="ECO:0000259" key="6">
    <source>
        <dbReference type="SMART" id="SM00903"/>
    </source>
</evidence>
<keyword evidence="3 5" id="KW-0560">Oxidoreductase</keyword>
<comment type="caution">
    <text evidence="7">The sequence shown here is derived from an EMBL/GenBank/DDBJ whole genome shotgun (WGS) entry which is preliminary data.</text>
</comment>
<dbReference type="AlphaFoldDB" id="V2UR71"/>
<dbReference type="Pfam" id="PF01613">
    <property type="entry name" value="Flavin_Reduct"/>
    <property type="match status" value="1"/>
</dbReference>
<dbReference type="HOGENOM" id="CLU_059021_2_2_6"/>
<dbReference type="HAMAP" id="MF_00833">
    <property type="entry name" value="RutF"/>
    <property type="match status" value="1"/>
</dbReference>
<evidence type="ECO:0000256" key="1">
    <source>
        <dbReference type="ARBA" id="ARBA00022630"/>
    </source>
</evidence>
<dbReference type="InterPro" id="IPR050268">
    <property type="entry name" value="NADH-dep_flavin_reductase"/>
</dbReference>
<keyword evidence="4 5" id="KW-0520">NAD</keyword>
<dbReference type="PANTHER" id="PTHR30466">
    <property type="entry name" value="FLAVIN REDUCTASE"/>
    <property type="match status" value="1"/>
</dbReference>
<reference evidence="7 8" key="1">
    <citation type="submission" date="2013-10" db="EMBL/GenBank/DDBJ databases">
        <title>The Genome Sequence of Acinetobacter brisouii CIP 110357.</title>
        <authorList>
            <consortium name="The Broad Institute Genomics Platform"/>
            <consortium name="The Broad Institute Genome Sequencing Center for Infectious Disease"/>
            <person name="Cerqueira G."/>
            <person name="Feldgarden M."/>
            <person name="Courvalin P."/>
            <person name="Grillot-Courvalin C."/>
            <person name="Clermont D."/>
            <person name="Rocha E."/>
            <person name="Yoon E.-J."/>
            <person name="Nemec A."/>
            <person name="Young S.K."/>
            <person name="Zeng Q."/>
            <person name="Gargeya S."/>
            <person name="Fitzgerald M."/>
            <person name="Abouelleil A."/>
            <person name="Alvarado L."/>
            <person name="Berlin A.M."/>
            <person name="Chapman S.B."/>
            <person name="Gainer-Dewar J."/>
            <person name="Goldberg J."/>
            <person name="Gnerre S."/>
            <person name="Griggs A."/>
            <person name="Gujja S."/>
            <person name="Hansen M."/>
            <person name="Howarth C."/>
            <person name="Imamovic A."/>
            <person name="Ireland A."/>
            <person name="Larimer J."/>
            <person name="McCowan C."/>
            <person name="Murphy C."/>
            <person name="Pearson M."/>
            <person name="Poon T.W."/>
            <person name="Priest M."/>
            <person name="Roberts A."/>
            <person name="Saif S."/>
            <person name="Shea T."/>
            <person name="Sykes S."/>
            <person name="Wortman J."/>
            <person name="Nusbaum C."/>
            <person name="Birren B."/>
        </authorList>
    </citation>
    <scope>NUCLEOTIDE SEQUENCE [LARGE SCALE GENOMIC DNA]</scope>
    <source>
        <strain evidence="7 8">CIP 110357</strain>
    </source>
</reference>
<evidence type="ECO:0000256" key="3">
    <source>
        <dbReference type="ARBA" id="ARBA00023002"/>
    </source>
</evidence>
<organism evidence="7 8">
    <name type="scientific">Acinetobacter brisouii CIP 110357</name>
    <dbReference type="NCBI Taxonomy" id="1341683"/>
    <lineage>
        <taxon>Bacteria</taxon>
        <taxon>Pseudomonadati</taxon>
        <taxon>Pseudomonadota</taxon>
        <taxon>Gammaproteobacteria</taxon>
        <taxon>Moraxellales</taxon>
        <taxon>Moraxellaceae</taxon>
        <taxon>Acinetobacter</taxon>
    </lineage>
</organism>
<feature type="domain" description="Flavin reductase like" evidence="6">
    <location>
        <begin position="44"/>
        <end position="190"/>
    </location>
</feature>
<keyword evidence="2 5" id="KW-0288">FMN</keyword>
<dbReference type="PANTHER" id="PTHR30466:SF1">
    <property type="entry name" value="FMN REDUCTASE (NADH) RUTF"/>
    <property type="match status" value="1"/>
</dbReference>
<proteinExistence type="inferred from homology"/>
<comment type="catalytic activity">
    <reaction evidence="5">
        <text>FMNH2 + NAD(+) = FMN + NADH + 2 H(+)</text>
        <dbReference type="Rhea" id="RHEA:21620"/>
        <dbReference type="ChEBI" id="CHEBI:15378"/>
        <dbReference type="ChEBI" id="CHEBI:57540"/>
        <dbReference type="ChEBI" id="CHEBI:57618"/>
        <dbReference type="ChEBI" id="CHEBI:57945"/>
        <dbReference type="ChEBI" id="CHEBI:58210"/>
        <dbReference type="EC" id="1.5.1.42"/>
    </reaction>
</comment>
<keyword evidence="8" id="KW-1185">Reference proteome</keyword>
<dbReference type="SMART" id="SM00903">
    <property type="entry name" value="Flavin_Reduct"/>
    <property type="match status" value="1"/>
</dbReference>
<dbReference type="NCBIfam" id="TIGR03615">
    <property type="entry name" value="RutF"/>
    <property type="match status" value="1"/>
</dbReference>
<dbReference type="GO" id="GO:0010181">
    <property type="term" value="F:FMN binding"/>
    <property type="evidence" value="ECO:0007669"/>
    <property type="project" value="InterPro"/>
</dbReference>
<sequence length="196" mass="21123">MSILQPSSQTAAALNKMMTQAAENHVLKTATALNTTQQQFRNAMSNLAAAVNIVTTDGEAGRAGFTASAVCSVTDSPPTLLVCLNRNASVYPVFQSNQVLCVNTLAQQHTQLSNVFGGKTPMPERFAQGRWISLSTGSPVLTDAVVAFDCKISQVVAMGTHDILFCEVQDLQLNHTGAQGLIYFDRAYHHLTRHQS</sequence>
<dbReference type="PATRIC" id="fig|1341683.3.peg.1660"/>
<evidence type="ECO:0000313" key="8">
    <source>
        <dbReference type="Proteomes" id="UP000018418"/>
    </source>
</evidence>
<dbReference type="GO" id="GO:0019740">
    <property type="term" value="P:nitrogen utilization"/>
    <property type="evidence" value="ECO:0007669"/>
    <property type="project" value="UniProtKB-UniRule"/>
</dbReference>
<gene>
    <name evidence="5" type="primary">rutF</name>
    <name evidence="7" type="ORF">P255_01671</name>
</gene>
<protein>
    <recommendedName>
        <fullName evidence="5">FMN reductase (NADH) RutF</fullName>
        <ecNumber evidence="5">1.5.1.42</ecNumber>
    </recommendedName>
    <alternativeName>
        <fullName evidence="5">FMN reductase</fullName>
    </alternativeName>
    <alternativeName>
        <fullName evidence="5">NADH-flavin reductase RutF</fullName>
    </alternativeName>
    <alternativeName>
        <fullName evidence="5">NADH:flavin oxidoreductase</fullName>
    </alternativeName>
</protein>
<dbReference type="GO" id="GO:0042602">
    <property type="term" value="F:riboflavin reductase (NADPH) activity"/>
    <property type="evidence" value="ECO:0007669"/>
    <property type="project" value="UniProtKB-UniRule"/>
</dbReference>
<evidence type="ECO:0000256" key="2">
    <source>
        <dbReference type="ARBA" id="ARBA00022643"/>
    </source>
</evidence>
<comment type="similarity">
    <text evidence="5">Belongs to the non-flavoprotein flavin reductase family. RutF subfamily.</text>
</comment>
<dbReference type="GO" id="GO:0006212">
    <property type="term" value="P:uracil catabolic process"/>
    <property type="evidence" value="ECO:0007669"/>
    <property type="project" value="UniProtKB-UniRule"/>
</dbReference>
<evidence type="ECO:0000256" key="5">
    <source>
        <dbReference type="HAMAP-Rule" id="MF_00833"/>
    </source>
</evidence>
<dbReference type="Proteomes" id="UP000018418">
    <property type="component" value="Unassembled WGS sequence"/>
</dbReference>
<keyword evidence="1 5" id="KW-0285">Flavoprotein</keyword>
<dbReference type="STRING" id="396323.VH98_02605"/>
<dbReference type="OrthoDB" id="6401628at2"/>
<name>V2UR71_9GAMM</name>
<dbReference type="InterPro" id="IPR012349">
    <property type="entry name" value="Split_barrel_FMN-bd"/>
</dbReference>
<dbReference type="FunFam" id="2.30.110.10:FF:000002">
    <property type="entry name" value="FMN reductase (NADH) RutF"/>
    <property type="match status" value="1"/>
</dbReference>
<dbReference type="SUPFAM" id="SSF50475">
    <property type="entry name" value="FMN-binding split barrel"/>
    <property type="match status" value="1"/>
</dbReference>
<dbReference type="InterPro" id="IPR019917">
    <property type="entry name" value="RutF"/>
</dbReference>
<dbReference type="EC" id="1.5.1.42" evidence="5"/>
<comment type="function">
    <text evidence="5">Catalyzes the reduction of FMN to FMNH2 which is used to reduce pyrimidine by RutA via the Rut pathway.</text>
</comment>
<dbReference type="RefSeq" id="WP_004900462.1">
    <property type="nucleotide sequence ID" value="NZ_BBTI01000002.1"/>
</dbReference>
<evidence type="ECO:0000313" key="7">
    <source>
        <dbReference type="EMBL" id="ESK51165.1"/>
    </source>
</evidence>
<dbReference type="EMBL" id="AYEU01000006">
    <property type="protein sequence ID" value="ESK51165.1"/>
    <property type="molecule type" value="Genomic_DNA"/>
</dbReference>